<dbReference type="RefSeq" id="WP_143188076.1">
    <property type="nucleotide sequence ID" value="NZ_FRBC01000005.1"/>
</dbReference>
<evidence type="ECO:0000313" key="2">
    <source>
        <dbReference type="Proteomes" id="UP000184263"/>
    </source>
</evidence>
<sequence>MSYASGFMMGTALVQGLGSMLMGGGAAGVGAAATGMMGASKMMGAGRMMGSGSRMLGSRGGAMGGRSMSSQGFEMPDINLGKFLKPVEPFKLESDLPGRRRYRAAAVSAELAKLLEEKLAKLDYIETIKVNAESGSILLTFAVEDAGKIDALAKWMAEKLFTAQVPTAAQQGGAVSKMPEAQAGIITRSIRGTVRAISNWIKDHTGGLFDMSSLASLLFLLRGFRKMFLTGQYPSGSQMLWWAVTLMRGWRTV</sequence>
<dbReference type="Pfam" id="PF19991">
    <property type="entry name" value="HMA_2"/>
    <property type="match status" value="1"/>
</dbReference>
<evidence type="ECO:0000313" key="1">
    <source>
        <dbReference type="EMBL" id="SHK47675.1"/>
    </source>
</evidence>
<name>A0A1M6SSL7_SELRU</name>
<gene>
    <name evidence="1" type="ORF">SAMN05216582_10548</name>
</gene>
<accession>A0A1M6SSL7</accession>
<dbReference type="Proteomes" id="UP000184263">
    <property type="component" value="Unassembled WGS sequence"/>
</dbReference>
<organism evidence="1 2">
    <name type="scientific">Selenomonas ruminantium</name>
    <dbReference type="NCBI Taxonomy" id="971"/>
    <lineage>
        <taxon>Bacteria</taxon>
        <taxon>Bacillati</taxon>
        <taxon>Bacillota</taxon>
        <taxon>Negativicutes</taxon>
        <taxon>Selenomonadales</taxon>
        <taxon>Selenomonadaceae</taxon>
        <taxon>Selenomonas</taxon>
    </lineage>
</organism>
<proteinExistence type="predicted"/>
<dbReference type="EMBL" id="FRBC01000005">
    <property type="protein sequence ID" value="SHK47675.1"/>
    <property type="molecule type" value="Genomic_DNA"/>
</dbReference>
<dbReference type="OrthoDB" id="9787563at2"/>
<dbReference type="AlphaFoldDB" id="A0A1M6SSL7"/>
<protein>
    <submittedName>
        <fullName evidence="1">Uncharacterized protein</fullName>
    </submittedName>
</protein>
<reference evidence="1 2" key="1">
    <citation type="submission" date="2016-11" db="EMBL/GenBank/DDBJ databases">
        <authorList>
            <person name="Jaros S."/>
            <person name="Januszkiewicz K."/>
            <person name="Wedrychowicz H."/>
        </authorList>
    </citation>
    <scope>NUCLEOTIDE SEQUENCE [LARGE SCALE GENOMIC DNA]</scope>
    <source>
        <strain evidence="1 2">HD4</strain>
    </source>
</reference>